<proteinExistence type="predicted"/>
<dbReference type="InParanoid" id="B9TKS9"/>
<evidence type="ECO:0000313" key="2">
    <source>
        <dbReference type="Proteomes" id="UP000008311"/>
    </source>
</evidence>
<name>B9TKS9_RICCO</name>
<dbReference type="Proteomes" id="UP000008311">
    <property type="component" value="Unassembled WGS sequence"/>
</dbReference>
<protein>
    <submittedName>
        <fullName evidence="1">Uncharacterized protein</fullName>
    </submittedName>
</protein>
<dbReference type="Gene3D" id="1.20.58.1620">
    <property type="match status" value="1"/>
</dbReference>
<gene>
    <name evidence="1" type="ORF">RCOM_2021440</name>
</gene>
<accession>B9TKS9</accession>
<organism evidence="1 2">
    <name type="scientific">Ricinus communis</name>
    <name type="common">Castor bean</name>
    <dbReference type="NCBI Taxonomy" id="3988"/>
    <lineage>
        <taxon>Eukaryota</taxon>
        <taxon>Viridiplantae</taxon>
        <taxon>Streptophyta</taxon>
        <taxon>Embryophyta</taxon>
        <taxon>Tracheophyta</taxon>
        <taxon>Spermatophyta</taxon>
        <taxon>Magnoliopsida</taxon>
        <taxon>eudicotyledons</taxon>
        <taxon>Gunneridae</taxon>
        <taxon>Pentapetalae</taxon>
        <taxon>rosids</taxon>
        <taxon>fabids</taxon>
        <taxon>Malpighiales</taxon>
        <taxon>Euphorbiaceae</taxon>
        <taxon>Acalyphoideae</taxon>
        <taxon>Acalypheae</taxon>
        <taxon>Ricinus</taxon>
    </lineage>
</organism>
<dbReference type="EMBL" id="EQ985693">
    <property type="protein sequence ID" value="EEF23535.1"/>
    <property type="molecule type" value="Genomic_DNA"/>
</dbReference>
<sequence length="52" mass="5839">MDGQLAVMSVFLGPYQAVTEALLATDLDVLPRVQKYQGSRENVSQTDYEYLN</sequence>
<dbReference type="AlphaFoldDB" id="B9TKS9"/>
<reference evidence="2" key="1">
    <citation type="journal article" date="2010" name="Nat. Biotechnol.">
        <title>Draft genome sequence of the oilseed species Ricinus communis.</title>
        <authorList>
            <person name="Chan A.P."/>
            <person name="Crabtree J."/>
            <person name="Zhao Q."/>
            <person name="Lorenzi H."/>
            <person name="Orvis J."/>
            <person name="Puiu D."/>
            <person name="Melake-Berhan A."/>
            <person name="Jones K.M."/>
            <person name="Redman J."/>
            <person name="Chen G."/>
            <person name="Cahoon E.B."/>
            <person name="Gedil M."/>
            <person name="Stanke M."/>
            <person name="Haas B.J."/>
            <person name="Wortman J.R."/>
            <person name="Fraser-Liggett C.M."/>
            <person name="Ravel J."/>
            <person name="Rabinowicz P.D."/>
        </authorList>
    </citation>
    <scope>NUCLEOTIDE SEQUENCE [LARGE SCALE GENOMIC DNA]</scope>
    <source>
        <strain evidence="2">cv. Hale</strain>
    </source>
</reference>
<evidence type="ECO:0000313" key="1">
    <source>
        <dbReference type="EMBL" id="EEF23535.1"/>
    </source>
</evidence>
<dbReference type="STRING" id="3988.B9TKS9"/>
<keyword evidence="2" id="KW-1185">Reference proteome</keyword>